<evidence type="ECO:0000313" key="1">
    <source>
        <dbReference type="EMBL" id="MCM2561214.1"/>
    </source>
</evidence>
<protein>
    <submittedName>
        <fullName evidence="1">Peptidylprolyl isomerase</fullName>
        <ecNumber evidence="1">5.2.1.8</ecNumber>
    </submittedName>
</protein>
<proteinExistence type="predicted"/>
<accession>A0ACC5ZSA7</accession>
<gene>
    <name evidence="1" type="ORF">M8744_03555</name>
</gene>
<name>A0ACC5ZSA7_9RHOB</name>
<dbReference type="EC" id="5.2.1.8" evidence="1"/>
<reference evidence="1" key="1">
    <citation type="submission" date="2022-06" db="EMBL/GenBank/DDBJ databases">
        <title>Lutimaribacter sp. EGI FJ00013, a novel bacterium isolated from a salt lake sediment enrichment.</title>
        <authorList>
            <person name="Gao L."/>
            <person name="Fang B.-Z."/>
            <person name="Li W.-J."/>
        </authorList>
    </citation>
    <scope>NUCLEOTIDE SEQUENCE</scope>
    <source>
        <strain evidence="1">EGI FJ00013</strain>
    </source>
</reference>
<comment type="caution">
    <text evidence="1">The sequence shown here is derived from an EMBL/GenBank/DDBJ whole genome shotgun (WGS) entry which is preliminary data.</text>
</comment>
<dbReference type="EMBL" id="JAMQGO010000001">
    <property type="protein sequence ID" value="MCM2561214.1"/>
    <property type="molecule type" value="Genomic_DNA"/>
</dbReference>
<keyword evidence="2" id="KW-1185">Reference proteome</keyword>
<evidence type="ECO:0000313" key="2">
    <source>
        <dbReference type="Proteomes" id="UP001203036"/>
    </source>
</evidence>
<dbReference type="Proteomes" id="UP001203036">
    <property type="component" value="Unassembled WGS sequence"/>
</dbReference>
<keyword evidence="1" id="KW-0413">Isomerase</keyword>
<organism evidence="1 2">
    <name type="scientific">Lutimaribacter degradans</name>
    <dbReference type="NCBI Taxonomy" id="2945989"/>
    <lineage>
        <taxon>Bacteria</taxon>
        <taxon>Pseudomonadati</taxon>
        <taxon>Pseudomonadota</taxon>
        <taxon>Alphaproteobacteria</taxon>
        <taxon>Rhodobacterales</taxon>
        <taxon>Roseobacteraceae</taxon>
        <taxon>Lutimaribacter</taxon>
    </lineage>
</organism>
<sequence length="408" mass="45072">MKRQFSRIAIALIAAATLLAGAVPGQAQNPFAPVITVNDKVITGHEIEQRALMLRLFRAPGDPQALAREQLIEERLKLEAIEQAGLELSDEGLKEGMEEFSSRADMTPDQFLRALEAGGVAEQTYREFVRMGVLWRELVRARFAGRVQISETEVDRALATLTGGSSVRVLLSEIIIPAPPEEMEAVMQRAERISEITSFDAFSAEARRSSASPTRDRGGRMPWMALTELPAQLRPIVLGLAPGQVSDPLPIENAVALFQLRALEETDVQTPEYAAIEYAAYYIDGGRSEATLARAERIRQQVDTCDDLYGIAQGQPPEVLERGSKKPEEIPQDIAVELAKLDPGEVSTTLTRAGGQTLVFLMMCGRTPVMAEDQDRDALRNQLRAQRLQSYAEGYLEQLRADARISER</sequence>